<accession>A0A2T0QXE6</accession>
<protein>
    <submittedName>
        <fullName evidence="2">Uncharacterized protein</fullName>
    </submittedName>
</protein>
<evidence type="ECO:0000256" key="1">
    <source>
        <dbReference type="SAM" id="MobiDB-lite"/>
    </source>
</evidence>
<evidence type="ECO:0000313" key="3">
    <source>
        <dbReference type="Proteomes" id="UP000238083"/>
    </source>
</evidence>
<proteinExistence type="predicted"/>
<dbReference type="AlphaFoldDB" id="A0A2T0QXE6"/>
<organism evidence="2 3">
    <name type="scientific">Kineococcus rhizosphaerae</name>
    <dbReference type="NCBI Taxonomy" id="559628"/>
    <lineage>
        <taxon>Bacteria</taxon>
        <taxon>Bacillati</taxon>
        <taxon>Actinomycetota</taxon>
        <taxon>Actinomycetes</taxon>
        <taxon>Kineosporiales</taxon>
        <taxon>Kineosporiaceae</taxon>
        <taxon>Kineococcus</taxon>
    </lineage>
</organism>
<dbReference type="Gene3D" id="1.20.120.20">
    <property type="entry name" value="Apolipoprotein"/>
    <property type="match status" value="1"/>
</dbReference>
<comment type="caution">
    <text evidence="2">The sequence shown here is derived from an EMBL/GenBank/DDBJ whole genome shotgun (WGS) entry which is preliminary data.</text>
</comment>
<sequence length="283" mass="28601">MSQSTGPGSDPLGTYSPGIDPLETEPLGADPLTQGYAETGAHTAPGTPSGTGGSAKETAQETADAAKHQAGAVAGTAKEQASAVAGSAKEQAGNVLAEAKDQAGDLLGDLRRQLAEQSDTLRDRIAEFLTEAGSELEHMAGAGGRSGYATQLVRQVGDRASSWGSHLTNHGSADLLEQTRGFARRRPGAFVLGALVAGVAAGRLTRGAKAHHDDTTDTTGTAVATTTPAPYAAPTTTATSGPAGVPTLTPPVEPLGTGTRPTAPYGDEFVPVDTPADPREFRP</sequence>
<reference evidence="2 3" key="1">
    <citation type="submission" date="2018-03" db="EMBL/GenBank/DDBJ databases">
        <title>Genomic Encyclopedia of Archaeal and Bacterial Type Strains, Phase II (KMG-II): from individual species to whole genera.</title>
        <authorList>
            <person name="Goeker M."/>
        </authorList>
    </citation>
    <scope>NUCLEOTIDE SEQUENCE [LARGE SCALE GENOMIC DNA]</scope>
    <source>
        <strain evidence="2 3">DSM 19711</strain>
    </source>
</reference>
<feature type="region of interest" description="Disordered" evidence="1">
    <location>
        <begin position="1"/>
        <end position="90"/>
    </location>
</feature>
<feature type="region of interest" description="Disordered" evidence="1">
    <location>
        <begin position="206"/>
        <end position="283"/>
    </location>
</feature>
<keyword evidence="3" id="KW-1185">Reference proteome</keyword>
<gene>
    <name evidence="2" type="ORF">CLV37_116105</name>
</gene>
<dbReference type="OrthoDB" id="4578793at2"/>
<evidence type="ECO:0000313" key="2">
    <source>
        <dbReference type="EMBL" id="PRY10552.1"/>
    </source>
</evidence>
<dbReference type="EMBL" id="PVZF01000016">
    <property type="protein sequence ID" value="PRY10552.1"/>
    <property type="molecule type" value="Genomic_DNA"/>
</dbReference>
<dbReference type="RefSeq" id="WP_106215283.1">
    <property type="nucleotide sequence ID" value="NZ_PVZF01000016.1"/>
</dbReference>
<name>A0A2T0QXE6_9ACTN</name>
<feature type="compositionally biased region" description="Low complexity" evidence="1">
    <location>
        <begin position="217"/>
        <end position="247"/>
    </location>
</feature>
<dbReference type="Proteomes" id="UP000238083">
    <property type="component" value="Unassembled WGS sequence"/>
</dbReference>
<feature type="compositionally biased region" description="Low complexity" evidence="1">
    <location>
        <begin position="39"/>
        <end position="48"/>
    </location>
</feature>